<dbReference type="Pfam" id="PF00501">
    <property type="entry name" value="AMP-binding"/>
    <property type="match status" value="1"/>
</dbReference>
<sequence length="109" mass="11412">MRVALARRRRTTRTGGDTACSSDISSISFGEVGCGDIADHALIAQQVDAVTTDQDDTVALPFLSGTTGLPKGVVLTHKSLVSSVAQQVELGEKANVDMLALFFGREGGF</sequence>
<evidence type="ECO:0000259" key="3">
    <source>
        <dbReference type="Pfam" id="PF00501"/>
    </source>
</evidence>
<accession>A0A9D5H219</accession>
<dbReference type="PANTHER" id="PTHR24096">
    <property type="entry name" value="LONG-CHAIN-FATTY-ACID--COA LIGASE"/>
    <property type="match status" value="1"/>
</dbReference>
<keyword evidence="2" id="KW-0067">ATP-binding</keyword>
<reference evidence="4 5" key="1">
    <citation type="journal article" date="2022" name="Hortic Res">
        <title>The genome of Dioscorea zingiberensis sheds light on the biosynthesis, origin and evolution of the medicinally important diosgenin saponins.</title>
        <authorList>
            <person name="Li Y."/>
            <person name="Tan C."/>
            <person name="Li Z."/>
            <person name="Guo J."/>
            <person name="Li S."/>
            <person name="Chen X."/>
            <person name="Wang C."/>
            <person name="Dai X."/>
            <person name="Yang H."/>
            <person name="Song W."/>
            <person name="Hou L."/>
            <person name="Xu J."/>
            <person name="Tong Z."/>
            <person name="Xu A."/>
            <person name="Yuan X."/>
            <person name="Wang W."/>
            <person name="Yang Q."/>
            <person name="Chen L."/>
            <person name="Sun Z."/>
            <person name="Wang K."/>
            <person name="Pan B."/>
            <person name="Chen J."/>
            <person name="Bao Y."/>
            <person name="Liu F."/>
            <person name="Qi X."/>
            <person name="Gang D.R."/>
            <person name="Wen J."/>
            <person name="Li J."/>
        </authorList>
    </citation>
    <scope>NUCLEOTIDE SEQUENCE [LARGE SCALE GENOMIC DNA]</scope>
    <source>
        <strain evidence="4">Dzin_1.0</strain>
    </source>
</reference>
<dbReference type="AlphaFoldDB" id="A0A9D5H219"/>
<feature type="domain" description="AMP-dependent synthetase/ligase" evidence="3">
    <location>
        <begin position="45"/>
        <end position="88"/>
    </location>
</feature>
<dbReference type="GO" id="GO:0005524">
    <property type="term" value="F:ATP binding"/>
    <property type="evidence" value="ECO:0007669"/>
    <property type="project" value="UniProtKB-KW"/>
</dbReference>
<keyword evidence="5" id="KW-1185">Reference proteome</keyword>
<name>A0A9D5H219_9LILI</name>
<dbReference type="GO" id="GO:0016207">
    <property type="term" value="F:4-coumarate-CoA ligase activity"/>
    <property type="evidence" value="ECO:0007669"/>
    <property type="project" value="TreeGrafter"/>
</dbReference>
<protein>
    <recommendedName>
        <fullName evidence="3">AMP-dependent synthetase/ligase domain-containing protein</fullName>
    </recommendedName>
</protein>
<dbReference type="PANTHER" id="PTHR24096:SF169">
    <property type="entry name" value="4-COUMARATE--COA LIGASE 3"/>
    <property type="match status" value="1"/>
</dbReference>
<gene>
    <name evidence="4" type="ORF">J5N97_001615</name>
</gene>
<evidence type="ECO:0000313" key="5">
    <source>
        <dbReference type="Proteomes" id="UP001085076"/>
    </source>
</evidence>
<evidence type="ECO:0000313" key="4">
    <source>
        <dbReference type="EMBL" id="KAJ0960525.1"/>
    </source>
</evidence>
<dbReference type="SUPFAM" id="SSF56801">
    <property type="entry name" value="Acetyl-CoA synthetase-like"/>
    <property type="match status" value="1"/>
</dbReference>
<dbReference type="InterPro" id="IPR000873">
    <property type="entry name" value="AMP-dep_synth/lig_dom"/>
</dbReference>
<dbReference type="EMBL" id="JAGGNH010000072">
    <property type="protein sequence ID" value="KAJ0960525.1"/>
    <property type="molecule type" value="Genomic_DNA"/>
</dbReference>
<evidence type="ECO:0000256" key="2">
    <source>
        <dbReference type="ARBA" id="ARBA00022840"/>
    </source>
</evidence>
<keyword evidence="1" id="KW-0436">Ligase</keyword>
<evidence type="ECO:0000256" key="1">
    <source>
        <dbReference type="ARBA" id="ARBA00022598"/>
    </source>
</evidence>
<dbReference type="Proteomes" id="UP001085076">
    <property type="component" value="Unassembled WGS sequence"/>
</dbReference>
<organism evidence="4 5">
    <name type="scientific">Dioscorea zingiberensis</name>
    <dbReference type="NCBI Taxonomy" id="325984"/>
    <lineage>
        <taxon>Eukaryota</taxon>
        <taxon>Viridiplantae</taxon>
        <taxon>Streptophyta</taxon>
        <taxon>Embryophyta</taxon>
        <taxon>Tracheophyta</taxon>
        <taxon>Spermatophyta</taxon>
        <taxon>Magnoliopsida</taxon>
        <taxon>Liliopsida</taxon>
        <taxon>Dioscoreales</taxon>
        <taxon>Dioscoreaceae</taxon>
        <taxon>Dioscorea</taxon>
    </lineage>
</organism>
<proteinExistence type="predicted"/>
<dbReference type="OrthoDB" id="10253869at2759"/>
<dbReference type="Gene3D" id="3.40.50.980">
    <property type="match status" value="2"/>
</dbReference>
<keyword evidence="2" id="KW-0547">Nucleotide-binding</keyword>
<comment type="caution">
    <text evidence="4">The sequence shown here is derived from an EMBL/GenBank/DDBJ whole genome shotgun (WGS) entry which is preliminary data.</text>
</comment>